<evidence type="ECO:0000313" key="3">
    <source>
        <dbReference type="Proteomes" id="UP000264840"/>
    </source>
</evidence>
<dbReference type="AlphaFoldDB" id="A0A3Q2VPI6"/>
<sequence>MSVEVDVLLQEAKESIEAAQNYRSELQQRLHGLNQALLSLSVSLHPLTLKDSCRPRRCDLSSLLTQKNPGRVNSPPSLPLCYLFLPPAV</sequence>
<reference evidence="2" key="2">
    <citation type="submission" date="2025-09" db="UniProtKB">
        <authorList>
            <consortium name="Ensembl"/>
        </authorList>
    </citation>
    <scope>IDENTIFICATION</scope>
</reference>
<dbReference type="Ensembl" id="ENSHBUT00000033239.1">
    <property type="protein sequence ID" value="ENSHBUP00000014107.1"/>
    <property type="gene ID" value="ENSHBUG00000015933.1"/>
</dbReference>
<feature type="coiled-coil region" evidence="1">
    <location>
        <begin position="5"/>
        <end position="36"/>
    </location>
</feature>
<keyword evidence="1" id="KW-0175">Coiled coil</keyword>
<evidence type="ECO:0000256" key="1">
    <source>
        <dbReference type="SAM" id="Coils"/>
    </source>
</evidence>
<dbReference type="Proteomes" id="UP000264840">
    <property type="component" value="Unplaced"/>
</dbReference>
<evidence type="ECO:0000313" key="2">
    <source>
        <dbReference type="Ensembl" id="ENSHBUP00000014107.1"/>
    </source>
</evidence>
<organism evidence="2 3">
    <name type="scientific">Haplochromis burtoni</name>
    <name type="common">Burton's mouthbrooder</name>
    <name type="synonym">Chromis burtoni</name>
    <dbReference type="NCBI Taxonomy" id="8153"/>
    <lineage>
        <taxon>Eukaryota</taxon>
        <taxon>Metazoa</taxon>
        <taxon>Chordata</taxon>
        <taxon>Craniata</taxon>
        <taxon>Vertebrata</taxon>
        <taxon>Euteleostomi</taxon>
        <taxon>Actinopterygii</taxon>
        <taxon>Neopterygii</taxon>
        <taxon>Teleostei</taxon>
        <taxon>Neoteleostei</taxon>
        <taxon>Acanthomorphata</taxon>
        <taxon>Ovalentaria</taxon>
        <taxon>Cichlomorphae</taxon>
        <taxon>Cichliformes</taxon>
        <taxon>Cichlidae</taxon>
        <taxon>African cichlids</taxon>
        <taxon>Pseudocrenilabrinae</taxon>
        <taxon>Haplochromini</taxon>
        <taxon>Haplochromis</taxon>
    </lineage>
</organism>
<accession>A0A3Q2VPI6</accession>
<dbReference type="GeneTree" id="ENSGT01060000249282"/>
<reference evidence="2" key="1">
    <citation type="submission" date="2025-08" db="UniProtKB">
        <authorList>
            <consortium name="Ensembl"/>
        </authorList>
    </citation>
    <scope>IDENTIFICATION</scope>
</reference>
<protein>
    <submittedName>
        <fullName evidence="2">Uncharacterized protein</fullName>
    </submittedName>
</protein>
<proteinExistence type="predicted"/>
<keyword evidence="3" id="KW-1185">Reference proteome</keyword>
<name>A0A3Q2VPI6_HAPBU</name>
<dbReference type="STRING" id="8153.ENSHBUP00000014107"/>